<accession>A0A1F5B3V9</accession>
<feature type="domain" description="Methyltransferase type 11" evidence="1">
    <location>
        <begin position="52"/>
        <end position="142"/>
    </location>
</feature>
<evidence type="ECO:0000259" key="1">
    <source>
        <dbReference type="Pfam" id="PF08241"/>
    </source>
</evidence>
<dbReference type="EMBL" id="MEYK01000015">
    <property type="protein sequence ID" value="OGD25302.1"/>
    <property type="molecule type" value="Genomic_DNA"/>
</dbReference>
<reference evidence="2 3" key="1">
    <citation type="journal article" date="2016" name="Nat. Commun.">
        <title>Thousands of microbial genomes shed light on interconnected biogeochemical processes in an aquifer system.</title>
        <authorList>
            <person name="Anantharaman K."/>
            <person name="Brown C.T."/>
            <person name="Hug L.A."/>
            <person name="Sharon I."/>
            <person name="Castelle C.J."/>
            <person name="Probst A.J."/>
            <person name="Thomas B.C."/>
            <person name="Singh A."/>
            <person name="Wilkins M.J."/>
            <person name="Karaoz U."/>
            <person name="Brodie E.L."/>
            <person name="Williams K.H."/>
            <person name="Hubbard S.S."/>
            <person name="Banfield J.F."/>
        </authorList>
    </citation>
    <scope>NUCLEOTIDE SEQUENCE [LARGE SCALE GENOMIC DNA]</scope>
</reference>
<evidence type="ECO:0000313" key="3">
    <source>
        <dbReference type="Proteomes" id="UP000176431"/>
    </source>
</evidence>
<name>A0A1F5B3V9_9BACT</name>
<dbReference type="InterPro" id="IPR013216">
    <property type="entry name" value="Methyltransf_11"/>
</dbReference>
<dbReference type="Pfam" id="PF08241">
    <property type="entry name" value="Methyltransf_11"/>
    <property type="match status" value="1"/>
</dbReference>
<dbReference type="AlphaFoldDB" id="A0A1F5B3V9"/>
<dbReference type="Gene3D" id="3.40.50.150">
    <property type="entry name" value="Vaccinia Virus protein VP39"/>
    <property type="match status" value="1"/>
</dbReference>
<evidence type="ECO:0000313" key="2">
    <source>
        <dbReference type="EMBL" id="OGD25302.1"/>
    </source>
</evidence>
<protein>
    <recommendedName>
        <fullName evidence="1">Methyltransferase type 11 domain-containing protein</fullName>
    </recommendedName>
</protein>
<sequence length="242" mass="28070">MAYQDKNLKYIDAAAYDKRGESSILEKYILGLWQPFLKNKIRELSNNKIIIDWGCGTGEYVFAAKMAQKIYCVDISDIMLAGAKEKLKYFSKVEFILSSGFNNEIPDGIGELVLTIGVWEYVDPIKLFKEVKRLTKRGSLVLVVFPNIYNDLNWMRSIVKMFPFGRSPAGRKKTALRPGFIKNLFKRDFTLIESASFGNVSFAPKQMQFLALPIWKFCDWLWAPFQKFFPLGINVYYLFERK</sequence>
<dbReference type="GO" id="GO:0008757">
    <property type="term" value="F:S-adenosylmethionine-dependent methyltransferase activity"/>
    <property type="evidence" value="ECO:0007669"/>
    <property type="project" value="InterPro"/>
</dbReference>
<dbReference type="Proteomes" id="UP000176431">
    <property type="component" value="Unassembled WGS sequence"/>
</dbReference>
<organism evidence="2 3">
    <name type="scientific">Candidatus Azambacteria bacterium RIFCSPHIGHO2_01_FULL_40_24</name>
    <dbReference type="NCBI Taxonomy" id="1797301"/>
    <lineage>
        <taxon>Bacteria</taxon>
        <taxon>Candidatus Azamiibacteriota</taxon>
    </lineage>
</organism>
<comment type="caution">
    <text evidence="2">The sequence shown here is derived from an EMBL/GenBank/DDBJ whole genome shotgun (WGS) entry which is preliminary data.</text>
</comment>
<dbReference type="CDD" id="cd02440">
    <property type="entry name" value="AdoMet_MTases"/>
    <property type="match status" value="1"/>
</dbReference>
<dbReference type="SUPFAM" id="SSF53335">
    <property type="entry name" value="S-adenosyl-L-methionine-dependent methyltransferases"/>
    <property type="match status" value="1"/>
</dbReference>
<proteinExistence type="predicted"/>
<dbReference type="InterPro" id="IPR029063">
    <property type="entry name" value="SAM-dependent_MTases_sf"/>
</dbReference>
<gene>
    <name evidence="2" type="ORF">A2819_00260</name>
</gene>